<evidence type="ECO:0000313" key="2">
    <source>
        <dbReference type="Proteomes" id="UP000054097"/>
    </source>
</evidence>
<dbReference type="EMBL" id="KN824392">
    <property type="protein sequence ID" value="KIM21119.1"/>
    <property type="molecule type" value="Genomic_DNA"/>
</dbReference>
<reference evidence="1 2" key="1">
    <citation type="submission" date="2014-04" db="EMBL/GenBank/DDBJ databases">
        <authorList>
            <consortium name="DOE Joint Genome Institute"/>
            <person name="Kuo A."/>
            <person name="Zuccaro A."/>
            <person name="Kohler A."/>
            <person name="Nagy L.G."/>
            <person name="Floudas D."/>
            <person name="Copeland A."/>
            <person name="Barry K.W."/>
            <person name="Cichocki N."/>
            <person name="Veneault-Fourrey C."/>
            <person name="LaButti K."/>
            <person name="Lindquist E.A."/>
            <person name="Lipzen A."/>
            <person name="Lundell T."/>
            <person name="Morin E."/>
            <person name="Murat C."/>
            <person name="Sun H."/>
            <person name="Tunlid A."/>
            <person name="Henrissat B."/>
            <person name="Grigoriev I.V."/>
            <person name="Hibbett D.S."/>
            <person name="Martin F."/>
            <person name="Nordberg H.P."/>
            <person name="Cantor M.N."/>
            <person name="Hua S.X."/>
        </authorList>
    </citation>
    <scope>NUCLEOTIDE SEQUENCE [LARGE SCALE GENOMIC DNA]</scope>
    <source>
        <strain evidence="1 2">MAFF 305830</strain>
    </source>
</reference>
<evidence type="ECO:0000313" key="1">
    <source>
        <dbReference type="EMBL" id="KIM21119.1"/>
    </source>
</evidence>
<dbReference type="HOGENOM" id="CLU_3107890_0_0_1"/>
<keyword evidence="2" id="KW-1185">Reference proteome</keyword>
<dbReference type="Proteomes" id="UP000054097">
    <property type="component" value="Unassembled WGS sequence"/>
</dbReference>
<name>A0A0C3AM92_SERVB</name>
<dbReference type="AlphaFoldDB" id="A0A0C3AM92"/>
<organism evidence="1 2">
    <name type="scientific">Serendipita vermifera MAFF 305830</name>
    <dbReference type="NCBI Taxonomy" id="933852"/>
    <lineage>
        <taxon>Eukaryota</taxon>
        <taxon>Fungi</taxon>
        <taxon>Dikarya</taxon>
        <taxon>Basidiomycota</taxon>
        <taxon>Agaricomycotina</taxon>
        <taxon>Agaricomycetes</taxon>
        <taxon>Sebacinales</taxon>
        <taxon>Serendipitaceae</taxon>
        <taxon>Serendipita</taxon>
    </lineage>
</organism>
<gene>
    <name evidence="1" type="ORF">M408DRAFT_333636</name>
</gene>
<sequence length="51" mass="5744">MSHLWTSKDISGEGDWLCPLSPRASTICLSRSGRWLHLVQEEDKISSSTKI</sequence>
<reference evidence="2" key="2">
    <citation type="submission" date="2015-01" db="EMBL/GenBank/DDBJ databases">
        <title>Evolutionary Origins and Diversification of the Mycorrhizal Mutualists.</title>
        <authorList>
            <consortium name="DOE Joint Genome Institute"/>
            <consortium name="Mycorrhizal Genomics Consortium"/>
            <person name="Kohler A."/>
            <person name="Kuo A."/>
            <person name="Nagy L.G."/>
            <person name="Floudas D."/>
            <person name="Copeland A."/>
            <person name="Barry K.W."/>
            <person name="Cichocki N."/>
            <person name="Veneault-Fourrey C."/>
            <person name="LaButti K."/>
            <person name="Lindquist E.A."/>
            <person name="Lipzen A."/>
            <person name="Lundell T."/>
            <person name="Morin E."/>
            <person name="Murat C."/>
            <person name="Riley R."/>
            <person name="Ohm R."/>
            <person name="Sun H."/>
            <person name="Tunlid A."/>
            <person name="Henrissat B."/>
            <person name="Grigoriev I.V."/>
            <person name="Hibbett D.S."/>
            <person name="Martin F."/>
        </authorList>
    </citation>
    <scope>NUCLEOTIDE SEQUENCE [LARGE SCALE GENOMIC DNA]</scope>
    <source>
        <strain evidence="2">MAFF 305830</strain>
    </source>
</reference>
<proteinExistence type="predicted"/>
<protein>
    <submittedName>
        <fullName evidence="1">Uncharacterized protein</fullName>
    </submittedName>
</protein>
<accession>A0A0C3AM92</accession>